<feature type="compositionally biased region" description="Low complexity" evidence="1">
    <location>
        <begin position="485"/>
        <end position="496"/>
    </location>
</feature>
<feature type="compositionally biased region" description="Low complexity" evidence="1">
    <location>
        <begin position="647"/>
        <end position="697"/>
    </location>
</feature>
<name>A0A8J4FKF7_9CHLO</name>
<sequence>MRPDVCIPVRGKEFPSLSQKHRTGYLLSIPVPPPHLNVKISPPRSIVPDESDEWPPHCFQLLLVASEYCAALLEFMTWSFPEKRFPDSWGPLKTQVAGYARALIRESAAVPPPAVSSGSLLGWQQLNAHSVWAAFTYCYFHGLPPVPENRDVPEEWKSATEWLHRLVGRWGWQTEGPVHGAAASWSRSMLDRLERAFPGNLAAWETEWLHSRDDNQRHIYRQVDQRGDIRCSASNARYLLIYPRRITGGPNRNQLKWKVRGTEAPRTVRGTCGVPNEFSQSSNCALGYLVLSDVVCAFKEVLQPATSQQRPNELQEHAMQEFIRNVVSSDAAELPQETHQYGYACYMATCALGWREALRQIPSWLTAAADSAAAVGLPLGPARELVMPEEMALPGLGELFEVLLQRQPQQVEVQAEVALTLAPGDEPPSPSTGYSRQQGQQQQQQQGQQQGAQQQQQQQEQQLQLLQNHHHYHHHQQQEEEEEQQQQQQYAHEMLPVSPPPQSQFLPLPQQAAPQTPLLSQTTPHALSHPLPVTTATVMMQAPQWRHTPPPSAAQDEEAFGNIGTVGYAAAAAAVHAPNASTGSPVTQLITPMISDSGSASAASTARSLRFGPAAVPPSGAVQQPQVHSKRQEQPLATLLQPQPLQPLQPQQQQLQQQQQQQLHHQGQQSPQLQQHHQVQLQQQQPQPLPSPKQQDLPGGGRLAAPHQAPPDLPSVSLFGTLARSSPQQAAVSRVQHGRQLPMTPTVLGAGGPPAECSLQAAMFSTATHGSVVLLPNAGMNGDAAAEADVMDGGRGHVPLSRVSEPAGVALTDSGVVPTYTDPGVATCGGVTPLQGSYARAQAPEAAGLGPEHTAKGCGVEITADFAGAVDPAHFVSASGGNGGGAVVKGGGALVNGCGALVNGGGALVNGGARGSALVCSGGGALVNCGGASVNGGGALVNGGSASVNGGGALVNGGGASVNDGGRGSALVCSGGGALVNGGSASVNGGGRGSTLVCSGGGALVNCGGALVNGGGRGSALVCSGGGALVNGGSALVNGGGGGPSEGGITVMVGSPCNRSGGLSAAVTIGGFDAATSQGGQAARLSGVVPLPTTQPPQLIPNNELLASLPLFEVPIADQKMNRIVTTQMPVAPWSGRMHYQIYRSSGDA</sequence>
<dbReference type="OrthoDB" id="544821at2759"/>
<dbReference type="EMBL" id="BNCP01000014">
    <property type="protein sequence ID" value="GIL78819.1"/>
    <property type="molecule type" value="Genomic_DNA"/>
</dbReference>
<evidence type="ECO:0000313" key="3">
    <source>
        <dbReference type="Proteomes" id="UP000747110"/>
    </source>
</evidence>
<comment type="caution">
    <text evidence="2">The sequence shown here is derived from an EMBL/GenBank/DDBJ whole genome shotgun (WGS) entry which is preliminary data.</text>
</comment>
<organism evidence="2 3">
    <name type="scientific">Volvox reticuliferus</name>
    <dbReference type="NCBI Taxonomy" id="1737510"/>
    <lineage>
        <taxon>Eukaryota</taxon>
        <taxon>Viridiplantae</taxon>
        <taxon>Chlorophyta</taxon>
        <taxon>core chlorophytes</taxon>
        <taxon>Chlorophyceae</taxon>
        <taxon>CS clade</taxon>
        <taxon>Chlamydomonadales</taxon>
        <taxon>Volvocaceae</taxon>
        <taxon>Volvox</taxon>
    </lineage>
</organism>
<feature type="region of interest" description="Disordered" evidence="1">
    <location>
        <begin position="422"/>
        <end position="508"/>
    </location>
</feature>
<evidence type="ECO:0000313" key="2">
    <source>
        <dbReference type="EMBL" id="GIL78819.1"/>
    </source>
</evidence>
<evidence type="ECO:0000256" key="1">
    <source>
        <dbReference type="SAM" id="MobiDB-lite"/>
    </source>
</evidence>
<keyword evidence="3" id="KW-1185">Reference proteome</keyword>
<dbReference type="AlphaFoldDB" id="A0A8J4FKF7"/>
<reference evidence="2" key="1">
    <citation type="journal article" date="2021" name="Proc. Natl. Acad. Sci. U.S.A.">
        <title>Three genomes in the algal genus Volvox reveal the fate of a haploid sex-determining region after a transition to homothallism.</title>
        <authorList>
            <person name="Yamamoto K."/>
            <person name="Hamaji T."/>
            <person name="Kawai-Toyooka H."/>
            <person name="Matsuzaki R."/>
            <person name="Takahashi F."/>
            <person name="Nishimura Y."/>
            <person name="Kawachi M."/>
            <person name="Noguchi H."/>
            <person name="Minakuchi Y."/>
            <person name="Umen J.G."/>
            <person name="Toyoda A."/>
            <person name="Nozaki H."/>
        </authorList>
    </citation>
    <scope>NUCLEOTIDE SEQUENCE</scope>
    <source>
        <strain evidence="2">NIES-3786</strain>
    </source>
</reference>
<protein>
    <submittedName>
        <fullName evidence="2">Uncharacterized protein</fullName>
    </submittedName>
</protein>
<accession>A0A8J4FKF7</accession>
<proteinExistence type="predicted"/>
<feature type="compositionally biased region" description="Low complexity" evidence="1">
    <location>
        <begin position="437"/>
        <end position="467"/>
    </location>
</feature>
<feature type="region of interest" description="Disordered" evidence="1">
    <location>
        <begin position="647"/>
        <end position="719"/>
    </location>
</feature>
<gene>
    <name evidence="2" type="ORF">Vretifemale_8246</name>
</gene>
<dbReference type="Proteomes" id="UP000747110">
    <property type="component" value="Unassembled WGS sequence"/>
</dbReference>
<feature type="region of interest" description="Disordered" evidence="1">
    <location>
        <begin position="611"/>
        <end position="633"/>
    </location>
</feature>